<organism evidence="3 4">
    <name type="scientific">Arcicella rigui</name>
    <dbReference type="NCBI Taxonomy" id="797020"/>
    <lineage>
        <taxon>Bacteria</taxon>
        <taxon>Pseudomonadati</taxon>
        <taxon>Bacteroidota</taxon>
        <taxon>Cytophagia</taxon>
        <taxon>Cytophagales</taxon>
        <taxon>Flectobacillaceae</taxon>
        <taxon>Arcicella</taxon>
    </lineage>
</organism>
<protein>
    <submittedName>
        <fullName evidence="3">NUDIX domain-containing protein</fullName>
    </submittedName>
</protein>
<keyword evidence="4" id="KW-1185">Reference proteome</keyword>
<dbReference type="EMBL" id="JAYFUM010000008">
    <property type="protein sequence ID" value="MEA5139101.1"/>
    <property type="molecule type" value="Genomic_DNA"/>
</dbReference>
<dbReference type="Pfam" id="PF00293">
    <property type="entry name" value="NUDIX"/>
    <property type="match status" value="1"/>
</dbReference>
<dbReference type="InterPro" id="IPR020084">
    <property type="entry name" value="NUDIX_hydrolase_CS"/>
</dbReference>
<gene>
    <name evidence="3" type="ORF">VB248_08145</name>
</gene>
<dbReference type="InterPro" id="IPR015797">
    <property type="entry name" value="NUDIX_hydrolase-like_dom_sf"/>
</dbReference>
<dbReference type="RefSeq" id="WP_323296262.1">
    <property type="nucleotide sequence ID" value="NZ_JAYFUM010000008.1"/>
</dbReference>
<dbReference type="Gene3D" id="3.90.79.10">
    <property type="entry name" value="Nucleoside Triphosphate Pyrophosphohydrolase"/>
    <property type="match status" value="1"/>
</dbReference>
<dbReference type="SUPFAM" id="SSF55811">
    <property type="entry name" value="Nudix"/>
    <property type="match status" value="1"/>
</dbReference>
<keyword evidence="1" id="KW-0378">Hydrolase</keyword>
<evidence type="ECO:0000313" key="3">
    <source>
        <dbReference type="EMBL" id="MEA5139101.1"/>
    </source>
</evidence>
<feature type="domain" description="Nudix hydrolase" evidence="2">
    <location>
        <begin position="3"/>
        <end position="129"/>
    </location>
</feature>
<sequence length="164" mass="19256">MEGLKRVAVICVLRKGTNFLLLKRFNEPNKDTYVPVGGKVDAYEDPYHAAIREVWEEAGIKVPAMRFCGTLVETSPVKYNWMSFIYEAEIDFFEPPLCNEGVLEWHNFENIHSFPTPKTDFFIYEYILQKKHFAFNALYDDKVNLLFMNEEIENKVVFSHESQN</sequence>
<dbReference type="PROSITE" id="PS00893">
    <property type="entry name" value="NUDIX_BOX"/>
    <property type="match status" value="1"/>
</dbReference>
<reference evidence="3 4" key="1">
    <citation type="submission" date="2023-12" db="EMBL/GenBank/DDBJ databases">
        <title>Novel species of the genus Arcicella isolated from rivers.</title>
        <authorList>
            <person name="Lu H."/>
        </authorList>
    </citation>
    <scope>NUCLEOTIDE SEQUENCE [LARGE SCALE GENOMIC DNA]</scope>
    <source>
        <strain evidence="3 4">KCTC 23307</strain>
    </source>
</reference>
<name>A0ABU5Q8C8_9BACT</name>
<proteinExistence type="predicted"/>
<evidence type="ECO:0000259" key="2">
    <source>
        <dbReference type="PROSITE" id="PS51462"/>
    </source>
</evidence>
<accession>A0ABU5Q8C8</accession>
<dbReference type="PANTHER" id="PTHR43736:SF1">
    <property type="entry name" value="DIHYDRONEOPTERIN TRIPHOSPHATE DIPHOSPHATASE"/>
    <property type="match status" value="1"/>
</dbReference>
<dbReference type="PANTHER" id="PTHR43736">
    <property type="entry name" value="ADP-RIBOSE PYROPHOSPHATASE"/>
    <property type="match status" value="1"/>
</dbReference>
<dbReference type="Proteomes" id="UP001302949">
    <property type="component" value="Unassembled WGS sequence"/>
</dbReference>
<evidence type="ECO:0000313" key="4">
    <source>
        <dbReference type="Proteomes" id="UP001302949"/>
    </source>
</evidence>
<comment type="caution">
    <text evidence="3">The sequence shown here is derived from an EMBL/GenBank/DDBJ whole genome shotgun (WGS) entry which is preliminary data.</text>
</comment>
<dbReference type="InterPro" id="IPR000086">
    <property type="entry name" value="NUDIX_hydrolase_dom"/>
</dbReference>
<dbReference type="PROSITE" id="PS51462">
    <property type="entry name" value="NUDIX"/>
    <property type="match status" value="1"/>
</dbReference>
<evidence type="ECO:0000256" key="1">
    <source>
        <dbReference type="ARBA" id="ARBA00022801"/>
    </source>
</evidence>